<feature type="compositionally biased region" description="Acidic residues" evidence="8">
    <location>
        <begin position="43"/>
        <end position="78"/>
    </location>
</feature>
<name>A0A269PBP7_9CORY</name>
<evidence type="ECO:0000313" key="13">
    <source>
        <dbReference type="Proteomes" id="UP000215771"/>
    </source>
</evidence>
<dbReference type="RefSeq" id="WP_095278055.1">
    <property type="nucleotide sequence ID" value="NZ_CP047655.1"/>
</dbReference>
<protein>
    <recommendedName>
        <fullName evidence="10">POTRA domain-containing protein</fullName>
    </recommendedName>
</protein>
<comment type="subcellular location">
    <subcellularLocation>
        <location evidence="1">Membrane</location>
    </subcellularLocation>
</comment>
<dbReference type="PANTHER" id="PTHR37820">
    <property type="entry name" value="CELL DIVISION PROTEIN DIVIB"/>
    <property type="match status" value="1"/>
</dbReference>
<evidence type="ECO:0000256" key="8">
    <source>
        <dbReference type="SAM" id="MobiDB-lite"/>
    </source>
</evidence>
<keyword evidence="3" id="KW-0132">Cell division</keyword>
<evidence type="ECO:0000256" key="1">
    <source>
        <dbReference type="ARBA" id="ARBA00004370"/>
    </source>
</evidence>
<evidence type="ECO:0000313" key="14">
    <source>
        <dbReference type="Proteomes" id="UP000218041"/>
    </source>
</evidence>
<comment type="caution">
    <text evidence="11">The sequence shown here is derived from an EMBL/GenBank/DDBJ whole genome shotgun (WGS) entry which is preliminary data.</text>
</comment>
<dbReference type="InterPro" id="IPR050487">
    <property type="entry name" value="FtsQ_DivIB"/>
</dbReference>
<evidence type="ECO:0000313" key="12">
    <source>
        <dbReference type="EMBL" id="PAT10427.1"/>
    </source>
</evidence>
<evidence type="ECO:0000256" key="9">
    <source>
        <dbReference type="SAM" id="Phobius"/>
    </source>
</evidence>
<dbReference type="AlphaFoldDB" id="A0A269PBP7"/>
<evidence type="ECO:0000259" key="10">
    <source>
        <dbReference type="PROSITE" id="PS51779"/>
    </source>
</evidence>
<keyword evidence="6 9" id="KW-0472">Membrane</keyword>
<organism evidence="11 13">
    <name type="scientific">Corynebacterium hadale</name>
    <dbReference type="NCBI Taxonomy" id="2026255"/>
    <lineage>
        <taxon>Bacteria</taxon>
        <taxon>Bacillati</taxon>
        <taxon>Actinomycetota</taxon>
        <taxon>Actinomycetes</taxon>
        <taxon>Mycobacteriales</taxon>
        <taxon>Corynebacteriaceae</taxon>
        <taxon>Corynebacterium</taxon>
    </lineage>
</organism>
<evidence type="ECO:0000313" key="11">
    <source>
        <dbReference type="EMBL" id="PAJ69122.1"/>
    </source>
</evidence>
<feature type="compositionally biased region" description="Polar residues" evidence="8">
    <location>
        <begin position="1"/>
        <end position="10"/>
    </location>
</feature>
<keyword evidence="4 9" id="KW-0812">Transmembrane</keyword>
<dbReference type="Gene3D" id="3.10.20.310">
    <property type="entry name" value="membrane protein fhac"/>
    <property type="match status" value="1"/>
</dbReference>
<feature type="region of interest" description="Disordered" evidence="8">
    <location>
        <begin position="1"/>
        <end position="112"/>
    </location>
</feature>
<gene>
    <name evidence="11" type="ORF">CIG21_08450</name>
    <name evidence="12" type="ORF">CKJ80_06380</name>
</gene>
<keyword evidence="7" id="KW-0131">Cell cycle</keyword>
<reference evidence="12 14" key="1">
    <citation type="submission" date="2017-08" db="EMBL/GenBank/DDBJ databases">
        <title>Whole genome sequences of 6 clinical strains closest to Corynebacterium imitans.</title>
        <authorList>
            <person name="Bernier A.-M."/>
            <person name="Burdz T."/>
            <person name="Bernard K."/>
        </authorList>
    </citation>
    <scope>NUCLEOTIDE SEQUENCE [LARGE SCALE GENOMIC DNA]</scope>
    <source>
        <strain evidence="12 14">NML92-0415</strain>
    </source>
</reference>
<dbReference type="Proteomes" id="UP000215771">
    <property type="component" value="Unassembled WGS sequence"/>
</dbReference>
<keyword evidence="5 9" id="KW-1133">Transmembrane helix</keyword>
<dbReference type="PANTHER" id="PTHR37820:SF1">
    <property type="entry name" value="CELL DIVISION PROTEIN FTSQ"/>
    <property type="match status" value="1"/>
</dbReference>
<feature type="compositionally biased region" description="Low complexity" evidence="8">
    <location>
        <begin position="91"/>
        <end position="100"/>
    </location>
</feature>
<evidence type="ECO:0000256" key="6">
    <source>
        <dbReference type="ARBA" id="ARBA00023136"/>
    </source>
</evidence>
<accession>A0A269PBP7</accession>
<dbReference type="EMBL" id="NQMQ01000018">
    <property type="protein sequence ID" value="PAJ69122.1"/>
    <property type="molecule type" value="Genomic_DNA"/>
</dbReference>
<dbReference type="InterPro" id="IPR034746">
    <property type="entry name" value="POTRA"/>
</dbReference>
<dbReference type="PROSITE" id="PS51779">
    <property type="entry name" value="POTRA"/>
    <property type="match status" value="1"/>
</dbReference>
<dbReference type="InterPro" id="IPR013685">
    <property type="entry name" value="POTRA_FtsQ_type"/>
</dbReference>
<keyword evidence="2" id="KW-1003">Cell membrane</keyword>
<feature type="domain" description="POTRA" evidence="10">
    <location>
        <begin position="150"/>
        <end position="218"/>
    </location>
</feature>
<evidence type="ECO:0000256" key="4">
    <source>
        <dbReference type="ARBA" id="ARBA00022692"/>
    </source>
</evidence>
<dbReference type="GO" id="GO:0051301">
    <property type="term" value="P:cell division"/>
    <property type="evidence" value="ECO:0007669"/>
    <property type="project" value="UniProtKB-KW"/>
</dbReference>
<evidence type="ECO:0000256" key="2">
    <source>
        <dbReference type="ARBA" id="ARBA00022475"/>
    </source>
</evidence>
<dbReference type="GO" id="GO:0005886">
    <property type="term" value="C:plasma membrane"/>
    <property type="evidence" value="ECO:0007669"/>
    <property type="project" value="TreeGrafter"/>
</dbReference>
<evidence type="ECO:0000256" key="7">
    <source>
        <dbReference type="ARBA" id="ARBA00023306"/>
    </source>
</evidence>
<evidence type="ECO:0000256" key="5">
    <source>
        <dbReference type="ARBA" id="ARBA00022989"/>
    </source>
</evidence>
<evidence type="ECO:0000256" key="3">
    <source>
        <dbReference type="ARBA" id="ARBA00022618"/>
    </source>
</evidence>
<reference evidence="11 13" key="2">
    <citation type="submission" date="2017-08" db="EMBL/GenBank/DDBJ databases">
        <authorList>
            <person name="de Groot N.N."/>
        </authorList>
    </citation>
    <scope>NUCLEOTIDE SEQUENCE [LARGE SCALE GENOMIC DNA]</scope>
    <source>
        <strain evidence="11 13">NBT06-6</strain>
    </source>
</reference>
<dbReference type="Proteomes" id="UP000218041">
    <property type="component" value="Unassembled WGS sequence"/>
</dbReference>
<feature type="transmembrane region" description="Helical" evidence="9">
    <location>
        <begin position="126"/>
        <end position="146"/>
    </location>
</feature>
<sequence>MSTVIGSSGTPDPEEPQDTQDAQDPQDSQDSDDSREEPQIPEVDGDVDPADEGAVDPADEGELDPEEWDESEPEPEPEPGEKTSPARVRAYESTAAPRAEAAAEEPPTPVDDAALRAKRMRRRRRAVGSVALAVVVIGVVGAIMPFTPMMPVHGINVDGTQNLSVSEVQDLTGIEPETPMGRVDVQGAAQRVAGNPWVSSVTVKRDWPSAIDVVVDEHKPVAFVTEDDGAHLIDVEGKDFIVAEPPAGAMELVGPGIGDEEGKRHAVEIAASISDKARGEVESLEARGPYEYVLHVAGGRQVTWGAAEDNINKALALETVLQLEGTEFNISNPELVTSR</sequence>
<dbReference type="Pfam" id="PF08478">
    <property type="entry name" value="POTRA_1"/>
    <property type="match status" value="1"/>
</dbReference>
<proteinExistence type="predicted"/>
<dbReference type="EMBL" id="NSGP01000007">
    <property type="protein sequence ID" value="PAT10427.1"/>
    <property type="molecule type" value="Genomic_DNA"/>
</dbReference>